<reference evidence="1" key="1">
    <citation type="journal article" date="2021" name="Proc. Natl. Acad. Sci. U.S.A.">
        <title>A Catalog of Tens of Thousands of Viruses from Human Metagenomes Reveals Hidden Associations with Chronic Diseases.</title>
        <authorList>
            <person name="Tisza M.J."/>
            <person name="Buck C.B."/>
        </authorList>
    </citation>
    <scope>NUCLEOTIDE SEQUENCE</scope>
    <source>
        <strain evidence="1">CtaNW81</strain>
    </source>
</reference>
<organism evidence="1">
    <name type="scientific">Podoviridae sp. ctaNW81</name>
    <dbReference type="NCBI Taxonomy" id="2826562"/>
    <lineage>
        <taxon>Viruses</taxon>
        <taxon>Duplodnaviria</taxon>
        <taxon>Heunggongvirae</taxon>
        <taxon>Uroviricota</taxon>
        <taxon>Caudoviricetes</taxon>
    </lineage>
</organism>
<dbReference type="EMBL" id="BK014826">
    <property type="protein sequence ID" value="DAD77483.1"/>
    <property type="molecule type" value="Genomic_DNA"/>
</dbReference>
<proteinExistence type="predicted"/>
<protein>
    <submittedName>
        <fullName evidence="1">Uncharacterized protein</fullName>
    </submittedName>
</protein>
<accession>A0A8S5M634</accession>
<sequence>MSSKKKNVQPLNDLQYEVVKAVLVRGCPALADDLLMGINGLIQENAELKKQLEKEDK</sequence>
<name>A0A8S5M634_9CAUD</name>
<evidence type="ECO:0000313" key="1">
    <source>
        <dbReference type="EMBL" id="DAD77483.1"/>
    </source>
</evidence>